<dbReference type="GO" id="GO:0016787">
    <property type="term" value="F:hydrolase activity"/>
    <property type="evidence" value="ECO:0007669"/>
    <property type="project" value="UniProtKB-KW"/>
</dbReference>
<gene>
    <name evidence="6" type="ORF">SAMEA2070301_03966</name>
</gene>
<feature type="region of interest" description="Disordered" evidence="4">
    <location>
        <begin position="1"/>
        <end position="68"/>
    </location>
</feature>
<keyword evidence="1" id="KW-0547">Nucleotide-binding</keyword>
<dbReference type="SUPFAM" id="SSF46785">
    <property type="entry name" value="Winged helix' DNA-binding domain"/>
    <property type="match status" value="1"/>
</dbReference>
<dbReference type="PANTHER" id="PTHR35372:SF2">
    <property type="entry name" value="SF3 HELICASE DOMAIN-CONTAINING PROTEIN"/>
    <property type="match status" value="1"/>
</dbReference>
<dbReference type="SUPFAM" id="SSF52540">
    <property type="entry name" value="P-loop containing nucleoside triphosphate hydrolases"/>
    <property type="match status" value="1"/>
</dbReference>
<dbReference type="NCBIfam" id="TIGR01613">
    <property type="entry name" value="primase_Cterm"/>
    <property type="match status" value="1"/>
</dbReference>
<dbReference type="InterPro" id="IPR036390">
    <property type="entry name" value="WH_DNA-bd_sf"/>
</dbReference>
<dbReference type="EMBL" id="FSHM01000006">
    <property type="protein sequence ID" value="SIB53006.1"/>
    <property type="molecule type" value="Genomic_DNA"/>
</dbReference>
<organism evidence="6 7">
    <name type="scientific">Mycobacteroides abscessus subsp. abscessus</name>
    <dbReference type="NCBI Taxonomy" id="1185650"/>
    <lineage>
        <taxon>Bacteria</taxon>
        <taxon>Bacillati</taxon>
        <taxon>Actinomycetota</taxon>
        <taxon>Actinomycetes</taxon>
        <taxon>Mycobacteriales</taxon>
        <taxon>Mycobacteriaceae</taxon>
        <taxon>Mycobacteroides</taxon>
        <taxon>Mycobacteroides abscessus</taxon>
    </lineage>
</organism>
<dbReference type="InterPro" id="IPR051620">
    <property type="entry name" value="ORF904-like_C"/>
</dbReference>
<sequence length="563" mass="63420">MTADDTIDDWTDPYRDVPPPEFEPAPEEFDCHDDVVIPFDRQEREQQREAPAASKPKTKAARPRRLTLTTPDAPMVVARELIEALWTDEQGRETLRYWRGGWVKYTGDCWEHRDKDSVRAEVYRTLEQALKRGADGVDPTPWTPNTKRVNQVMDALTSACHIEVDQEEDRGEYIALRNGLLHLESRVLTPHTPEWFSFTCLPYDYDLLAAPPAALLAFTQSVWGDDMESINLLQEWFGHIVSGSLKHQKLLLLIGAQRAGKGTILKLLVKLVGKRNRAPLTMDALGRQFGLQNAIGKTLGIVGDARQDGRAPALLIERLLMISAGDDIEVDRKRIDPWEGQLAMRLVIASNEVPRLRDGSGALANRFLILNFEKSMLGKEDKDLDDKLAAEMSAIFNWALAGLDRLNEQRRFSDPEAGQEERELLEDLASPIGAFVRDYVQVAAEYSENKDLMFHAWEKWCEHFKHEAGSKIGFTKALKSKVPSLRTRSRGKDGERHRPYFGVRLDPDVIHELGVNIGNGEDSETAVIGQWSDGTPVTAARCTACGEVLGDREHDCPYAVPMF</sequence>
<reference evidence="6 7" key="1">
    <citation type="submission" date="2016-11" db="EMBL/GenBank/DDBJ databases">
        <authorList>
            <consortium name="Pathogen Informatics"/>
        </authorList>
    </citation>
    <scope>NUCLEOTIDE SEQUENCE [LARGE SCALE GENOMIC DNA]</scope>
    <source>
        <strain evidence="6 7">104</strain>
    </source>
</reference>
<evidence type="ECO:0000256" key="1">
    <source>
        <dbReference type="ARBA" id="ARBA00022741"/>
    </source>
</evidence>
<feature type="compositionally biased region" description="Acidic residues" evidence="4">
    <location>
        <begin position="1"/>
        <end position="11"/>
    </location>
</feature>
<dbReference type="Gene3D" id="3.40.50.300">
    <property type="entry name" value="P-loop containing nucleotide triphosphate hydrolases"/>
    <property type="match status" value="1"/>
</dbReference>
<dbReference type="InterPro" id="IPR045455">
    <property type="entry name" value="NrS-1_pol-like_helicase"/>
</dbReference>
<dbReference type="AlphaFoldDB" id="A0AB38D308"/>
<evidence type="ECO:0000259" key="5">
    <source>
        <dbReference type="PROSITE" id="PS51206"/>
    </source>
</evidence>
<protein>
    <submittedName>
        <fullName evidence="6">Bacteriophage protein</fullName>
    </submittedName>
</protein>
<dbReference type="Pfam" id="PF19263">
    <property type="entry name" value="DUF5906"/>
    <property type="match status" value="1"/>
</dbReference>
<dbReference type="PROSITE" id="PS51206">
    <property type="entry name" value="SF3_HELICASE_1"/>
    <property type="match status" value="1"/>
</dbReference>
<feature type="compositionally biased region" description="Basic residues" evidence="4">
    <location>
        <begin position="56"/>
        <end position="65"/>
    </location>
</feature>
<dbReference type="PANTHER" id="PTHR35372">
    <property type="entry name" value="ATP BINDING PROTEIN-RELATED"/>
    <property type="match status" value="1"/>
</dbReference>
<dbReference type="InterPro" id="IPR014015">
    <property type="entry name" value="Helicase_SF3_DNA-vir"/>
</dbReference>
<evidence type="ECO:0000313" key="7">
    <source>
        <dbReference type="Proteomes" id="UP000185210"/>
    </source>
</evidence>
<dbReference type="InterPro" id="IPR006500">
    <property type="entry name" value="Helicase_put_C_phage/plasmid"/>
</dbReference>
<comment type="caution">
    <text evidence="6">The sequence shown here is derived from an EMBL/GenBank/DDBJ whole genome shotgun (WGS) entry which is preliminary data.</text>
</comment>
<dbReference type="Proteomes" id="UP000185210">
    <property type="component" value="Unassembled WGS sequence"/>
</dbReference>
<evidence type="ECO:0000256" key="3">
    <source>
        <dbReference type="ARBA" id="ARBA00022840"/>
    </source>
</evidence>
<dbReference type="InterPro" id="IPR027417">
    <property type="entry name" value="P-loop_NTPase"/>
</dbReference>
<accession>A0AB38D308</accession>
<feature type="compositionally biased region" description="Basic and acidic residues" evidence="4">
    <location>
        <begin position="32"/>
        <end position="48"/>
    </location>
</feature>
<feature type="domain" description="SF3 helicase" evidence="5">
    <location>
        <begin position="228"/>
        <end position="385"/>
    </location>
</feature>
<dbReference type="RefSeq" id="WP_052544196.1">
    <property type="nucleotide sequence ID" value="NZ_CAACXP010000004.1"/>
</dbReference>
<keyword evidence="3" id="KW-0067">ATP-binding</keyword>
<keyword evidence="2" id="KW-0378">Hydrolase</keyword>
<dbReference type="Pfam" id="PF08706">
    <property type="entry name" value="D5_N"/>
    <property type="match status" value="1"/>
</dbReference>
<dbReference type="GO" id="GO:0005524">
    <property type="term" value="F:ATP binding"/>
    <property type="evidence" value="ECO:0007669"/>
    <property type="project" value="UniProtKB-KW"/>
</dbReference>
<proteinExistence type="predicted"/>
<name>A0AB38D308_9MYCO</name>
<dbReference type="InterPro" id="IPR014818">
    <property type="entry name" value="Phage/plasmid_primase_P4_C"/>
</dbReference>
<evidence type="ECO:0000256" key="4">
    <source>
        <dbReference type="SAM" id="MobiDB-lite"/>
    </source>
</evidence>
<evidence type="ECO:0000313" key="6">
    <source>
        <dbReference type="EMBL" id="SIB53006.1"/>
    </source>
</evidence>
<evidence type="ECO:0000256" key="2">
    <source>
        <dbReference type="ARBA" id="ARBA00022801"/>
    </source>
</evidence>